<reference evidence="1 2" key="1">
    <citation type="journal article" date="2015" name="Nature">
        <title>rRNA introns, odd ribosomes, and small enigmatic genomes across a large radiation of phyla.</title>
        <authorList>
            <person name="Brown C.T."/>
            <person name="Hug L.A."/>
            <person name="Thomas B.C."/>
            <person name="Sharon I."/>
            <person name="Castelle C.J."/>
            <person name="Singh A."/>
            <person name="Wilkins M.J."/>
            <person name="Williams K.H."/>
            <person name="Banfield J.F."/>
        </authorList>
    </citation>
    <scope>NUCLEOTIDE SEQUENCE [LARGE SCALE GENOMIC DNA]</scope>
</reference>
<gene>
    <name evidence="1" type="ORF">UU55_C0003G0084</name>
</gene>
<sequence length="110" mass="12995">MYYDNPRTYNKALTIPKTLSSGNHEIQISITPFQEVTVRMEARVNGKLVDTYMGKEEPSRSNFPVKWWIEKYTPRGKHWTTELVKWYTNEVLPVIEAETVKRNILHPSNR</sequence>
<comment type="caution">
    <text evidence="1">The sequence shown here is derived from an EMBL/GenBank/DDBJ whole genome shotgun (WGS) entry which is preliminary data.</text>
</comment>
<organism evidence="1 2">
    <name type="scientific">candidate division WWE3 bacterium GW2011_GWC2_41_23</name>
    <dbReference type="NCBI Taxonomy" id="1619123"/>
    <lineage>
        <taxon>Bacteria</taxon>
        <taxon>Katanobacteria</taxon>
    </lineage>
</organism>
<protein>
    <submittedName>
        <fullName evidence="1">Uncharacterized protein</fullName>
    </submittedName>
</protein>
<evidence type="ECO:0000313" key="2">
    <source>
        <dbReference type="Proteomes" id="UP000033947"/>
    </source>
</evidence>
<dbReference type="AlphaFoldDB" id="A0A0G0VR05"/>
<proteinExistence type="predicted"/>
<dbReference type="Proteomes" id="UP000033947">
    <property type="component" value="Unassembled WGS sequence"/>
</dbReference>
<dbReference type="EMBL" id="LCBB01000003">
    <property type="protein sequence ID" value="KKS03370.1"/>
    <property type="molecule type" value="Genomic_DNA"/>
</dbReference>
<name>A0A0G0VR05_UNCKA</name>
<evidence type="ECO:0000313" key="1">
    <source>
        <dbReference type="EMBL" id="KKS03370.1"/>
    </source>
</evidence>
<accession>A0A0G0VR05</accession>